<evidence type="ECO:0000256" key="4">
    <source>
        <dbReference type="PROSITE-ProRule" id="PRU00039"/>
    </source>
</evidence>
<keyword evidence="7" id="KW-1185">Reference proteome</keyword>
<feature type="domain" description="CTCK" evidence="5">
    <location>
        <begin position="1"/>
        <end position="78"/>
    </location>
</feature>
<evidence type="ECO:0000313" key="6">
    <source>
        <dbReference type="Ensembl" id="ENSPMGP00000000791.1"/>
    </source>
</evidence>
<evidence type="ECO:0000256" key="1">
    <source>
        <dbReference type="ARBA" id="ARBA00004613"/>
    </source>
</evidence>
<dbReference type="InterPro" id="IPR006208">
    <property type="entry name" value="Glyco_hormone_CN"/>
</dbReference>
<dbReference type="STRING" id="409849.ENSPMGP00000000791"/>
<protein>
    <recommendedName>
        <fullName evidence="5">CTCK domain-containing protein</fullName>
    </recommendedName>
</protein>
<dbReference type="Pfam" id="PF00007">
    <property type="entry name" value="Cys_knot"/>
    <property type="match status" value="1"/>
</dbReference>
<evidence type="ECO:0000256" key="2">
    <source>
        <dbReference type="ARBA" id="ARBA00022525"/>
    </source>
</evidence>
<dbReference type="SMART" id="SM00041">
    <property type="entry name" value="CT"/>
    <property type="match status" value="1"/>
</dbReference>
<evidence type="ECO:0000313" key="7">
    <source>
        <dbReference type="Proteomes" id="UP000261520"/>
    </source>
</evidence>
<dbReference type="Ensembl" id="ENSPMGT00000000832.1">
    <property type="protein sequence ID" value="ENSPMGP00000000791.1"/>
    <property type="gene ID" value="ENSPMGG00000000728.1"/>
</dbReference>
<reference evidence="6" key="1">
    <citation type="submission" date="2025-08" db="UniProtKB">
        <authorList>
            <consortium name="Ensembl"/>
        </authorList>
    </citation>
    <scope>IDENTIFICATION</scope>
</reference>
<organism evidence="6 7">
    <name type="scientific">Periophthalmus magnuspinnatus</name>
    <dbReference type="NCBI Taxonomy" id="409849"/>
    <lineage>
        <taxon>Eukaryota</taxon>
        <taxon>Metazoa</taxon>
        <taxon>Chordata</taxon>
        <taxon>Craniata</taxon>
        <taxon>Vertebrata</taxon>
        <taxon>Euteleostomi</taxon>
        <taxon>Actinopterygii</taxon>
        <taxon>Neopterygii</taxon>
        <taxon>Teleostei</taxon>
        <taxon>Neoteleostei</taxon>
        <taxon>Acanthomorphata</taxon>
        <taxon>Gobiaria</taxon>
        <taxon>Gobiiformes</taxon>
        <taxon>Gobioidei</taxon>
        <taxon>Gobiidae</taxon>
        <taxon>Oxudercinae</taxon>
        <taxon>Periophthalmus</taxon>
    </lineage>
</organism>
<keyword evidence="3" id="KW-1015">Disulfide bond</keyword>
<keyword evidence="2" id="KW-0964">Secreted</keyword>
<dbReference type="Gene3D" id="2.10.90.10">
    <property type="entry name" value="Cystine-knot cytokines"/>
    <property type="match status" value="1"/>
</dbReference>
<evidence type="ECO:0000256" key="3">
    <source>
        <dbReference type="ARBA" id="ARBA00023157"/>
    </source>
</evidence>
<dbReference type="PROSITE" id="PS01225">
    <property type="entry name" value="CTCK_2"/>
    <property type="match status" value="1"/>
</dbReference>
<dbReference type="InterPro" id="IPR006207">
    <property type="entry name" value="Cys_knot_C"/>
</dbReference>
<name>A0A3B3Z8S4_9GOBI</name>
<comment type="caution">
    <text evidence="4">Lacks conserved residue(s) required for the propagation of feature annotation.</text>
</comment>
<dbReference type="GO" id="GO:0005576">
    <property type="term" value="C:extracellular region"/>
    <property type="evidence" value="ECO:0007669"/>
    <property type="project" value="UniProtKB-SubCell"/>
</dbReference>
<comment type="subcellular location">
    <subcellularLocation>
        <location evidence="1">Secreted</location>
    </subcellularLocation>
</comment>
<dbReference type="AlphaFoldDB" id="A0A3B3Z8S4"/>
<proteinExistence type="predicted"/>
<dbReference type="Proteomes" id="UP000261520">
    <property type="component" value="Unplaced"/>
</dbReference>
<accession>A0A3B3Z8S4</accession>
<sequence>MTNCQSIHLVELTSCEGSCGVSSSKYSAVSNMMMHSCTCCQEMETSKINVDMRCANDSTITHTYISVDKCGCHVSECKNTST</sequence>
<dbReference type="InterPro" id="IPR029034">
    <property type="entry name" value="Cystine-knot_cytokine"/>
</dbReference>
<reference evidence="6" key="2">
    <citation type="submission" date="2025-09" db="UniProtKB">
        <authorList>
            <consortium name="Ensembl"/>
        </authorList>
    </citation>
    <scope>IDENTIFICATION</scope>
</reference>
<evidence type="ECO:0000259" key="5">
    <source>
        <dbReference type="PROSITE" id="PS01225"/>
    </source>
</evidence>